<dbReference type="Proteomes" id="UP000663864">
    <property type="component" value="Unassembled WGS sequence"/>
</dbReference>
<evidence type="ECO:0000256" key="7">
    <source>
        <dbReference type="ARBA" id="ARBA00022958"/>
    </source>
</evidence>
<keyword evidence="5" id="KW-0547">Nucleotide-binding</keyword>
<sequence>MRLINRLFSFQQIRTMTTSKVSYLTQQQAKDIDEELFNEYKFSVDQLMELAGLSCASAIGKQQKKNFLLVICQVKYYIH</sequence>
<keyword evidence="7" id="KW-0630">Potassium</keyword>
<dbReference type="InterPro" id="IPR036652">
    <property type="entry name" value="YjeF_N_dom_sf"/>
</dbReference>
<protein>
    <recommendedName>
        <fullName evidence="3">NAD(P)H-hydrate epimerase</fullName>
        <ecNumber evidence="3">5.1.99.6</ecNumber>
    </recommendedName>
</protein>
<dbReference type="PANTHER" id="PTHR13232">
    <property type="entry name" value="NAD(P)H-HYDRATE EPIMERASE"/>
    <property type="match status" value="1"/>
</dbReference>
<gene>
    <name evidence="11" type="ORF">ZHD862_LOCUS18854</name>
</gene>
<keyword evidence="9" id="KW-0413">Isomerase</keyword>
<accession>A0A814QVX3</accession>
<dbReference type="PROSITE" id="PS51385">
    <property type="entry name" value="YJEF_N"/>
    <property type="match status" value="1"/>
</dbReference>
<comment type="catalytic activity">
    <reaction evidence="2">
        <text>(6R)-NADPHX = (6S)-NADPHX</text>
        <dbReference type="Rhea" id="RHEA:32227"/>
        <dbReference type="ChEBI" id="CHEBI:64076"/>
        <dbReference type="ChEBI" id="CHEBI:64077"/>
        <dbReference type="EC" id="5.1.99.6"/>
    </reaction>
</comment>
<keyword evidence="4" id="KW-0479">Metal-binding</keyword>
<dbReference type="GO" id="GO:0005739">
    <property type="term" value="C:mitochondrion"/>
    <property type="evidence" value="ECO:0007669"/>
    <property type="project" value="TreeGrafter"/>
</dbReference>
<dbReference type="GO" id="GO:0052856">
    <property type="term" value="F:NAD(P)HX epimerase activity"/>
    <property type="evidence" value="ECO:0007669"/>
    <property type="project" value="UniProtKB-EC"/>
</dbReference>
<evidence type="ECO:0000259" key="10">
    <source>
        <dbReference type="PROSITE" id="PS51385"/>
    </source>
</evidence>
<dbReference type="GO" id="GO:0000166">
    <property type="term" value="F:nucleotide binding"/>
    <property type="evidence" value="ECO:0007669"/>
    <property type="project" value="UniProtKB-KW"/>
</dbReference>
<dbReference type="EMBL" id="CAJNOT010000998">
    <property type="protein sequence ID" value="CAF1125345.1"/>
    <property type="molecule type" value="Genomic_DNA"/>
</dbReference>
<organism evidence="11 12">
    <name type="scientific">Rotaria sordida</name>
    <dbReference type="NCBI Taxonomy" id="392033"/>
    <lineage>
        <taxon>Eukaryota</taxon>
        <taxon>Metazoa</taxon>
        <taxon>Spiralia</taxon>
        <taxon>Gnathifera</taxon>
        <taxon>Rotifera</taxon>
        <taxon>Eurotatoria</taxon>
        <taxon>Bdelloidea</taxon>
        <taxon>Philodinida</taxon>
        <taxon>Philodinidae</taxon>
        <taxon>Rotaria</taxon>
    </lineage>
</organism>
<dbReference type="InterPro" id="IPR004443">
    <property type="entry name" value="YjeF_N_dom"/>
</dbReference>
<evidence type="ECO:0000256" key="8">
    <source>
        <dbReference type="ARBA" id="ARBA00023027"/>
    </source>
</evidence>
<reference evidence="11" key="1">
    <citation type="submission" date="2021-02" db="EMBL/GenBank/DDBJ databases">
        <authorList>
            <person name="Nowell W R."/>
        </authorList>
    </citation>
    <scope>NUCLEOTIDE SEQUENCE</scope>
</reference>
<proteinExistence type="predicted"/>
<evidence type="ECO:0000256" key="4">
    <source>
        <dbReference type="ARBA" id="ARBA00022723"/>
    </source>
</evidence>
<evidence type="ECO:0000256" key="5">
    <source>
        <dbReference type="ARBA" id="ARBA00022741"/>
    </source>
</evidence>
<keyword evidence="8" id="KW-0520">NAD</keyword>
<feature type="domain" description="YjeF N-terminal" evidence="10">
    <location>
        <begin position="29"/>
        <end position="79"/>
    </location>
</feature>
<evidence type="ECO:0000256" key="3">
    <source>
        <dbReference type="ARBA" id="ARBA00012228"/>
    </source>
</evidence>
<evidence type="ECO:0000256" key="6">
    <source>
        <dbReference type="ARBA" id="ARBA00022857"/>
    </source>
</evidence>
<evidence type="ECO:0000313" key="11">
    <source>
        <dbReference type="EMBL" id="CAF1125345.1"/>
    </source>
</evidence>
<evidence type="ECO:0000256" key="2">
    <source>
        <dbReference type="ARBA" id="ARBA00000909"/>
    </source>
</evidence>
<dbReference type="AlphaFoldDB" id="A0A814QVX3"/>
<dbReference type="Gene3D" id="3.40.50.10260">
    <property type="entry name" value="YjeF N-terminal domain"/>
    <property type="match status" value="1"/>
</dbReference>
<keyword evidence="6" id="KW-0521">NADP</keyword>
<evidence type="ECO:0000256" key="1">
    <source>
        <dbReference type="ARBA" id="ARBA00000013"/>
    </source>
</evidence>
<dbReference type="SUPFAM" id="SSF64153">
    <property type="entry name" value="YjeF N-terminal domain-like"/>
    <property type="match status" value="1"/>
</dbReference>
<comment type="caution">
    <text evidence="11">The sequence shown here is derived from an EMBL/GenBank/DDBJ whole genome shotgun (WGS) entry which is preliminary data.</text>
</comment>
<dbReference type="EC" id="5.1.99.6" evidence="3"/>
<name>A0A814QVX3_9BILA</name>
<evidence type="ECO:0000313" key="12">
    <source>
        <dbReference type="Proteomes" id="UP000663864"/>
    </source>
</evidence>
<dbReference type="GO" id="GO:0046872">
    <property type="term" value="F:metal ion binding"/>
    <property type="evidence" value="ECO:0007669"/>
    <property type="project" value="UniProtKB-KW"/>
</dbReference>
<dbReference type="InterPro" id="IPR032976">
    <property type="entry name" value="YJEFN_prot_NAXE-like"/>
</dbReference>
<evidence type="ECO:0000256" key="9">
    <source>
        <dbReference type="ARBA" id="ARBA00023235"/>
    </source>
</evidence>
<dbReference type="PANTHER" id="PTHR13232:SF10">
    <property type="entry name" value="NAD(P)H-HYDRATE EPIMERASE"/>
    <property type="match status" value="1"/>
</dbReference>
<comment type="catalytic activity">
    <reaction evidence="1">
        <text>(6R)-NADHX = (6S)-NADHX</text>
        <dbReference type="Rhea" id="RHEA:32215"/>
        <dbReference type="ChEBI" id="CHEBI:64074"/>
        <dbReference type="ChEBI" id="CHEBI:64075"/>
        <dbReference type="EC" id="5.1.99.6"/>
    </reaction>
</comment>